<reference evidence="2" key="2">
    <citation type="submission" date="2020-11" db="EMBL/GenBank/DDBJ databases">
        <authorList>
            <person name="McCartney M.A."/>
            <person name="Auch B."/>
            <person name="Kono T."/>
            <person name="Mallez S."/>
            <person name="Becker A."/>
            <person name="Gohl D.M."/>
            <person name="Silverstein K.A.T."/>
            <person name="Koren S."/>
            <person name="Bechman K.B."/>
            <person name="Herman A."/>
            <person name="Abrahante J.E."/>
            <person name="Garbe J."/>
        </authorList>
    </citation>
    <scope>NUCLEOTIDE SEQUENCE</scope>
    <source>
        <strain evidence="2">Duluth1</strain>
        <tissue evidence="2">Whole animal</tissue>
    </source>
</reference>
<feature type="compositionally biased region" description="Acidic residues" evidence="1">
    <location>
        <begin position="1"/>
        <end position="27"/>
    </location>
</feature>
<proteinExistence type="predicted"/>
<reference evidence="2" key="1">
    <citation type="journal article" date="2019" name="bioRxiv">
        <title>The Genome of the Zebra Mussel, Dreissena polymorpha: A Resource for Invasive Species Research.</title>
        <authorList>
            <person name="McCartney M.A."/>
            <person name="Auch B."/>
            <person name="Kono T."/>
            <person name="Mallez S."/>
            <person name="Zhang Y."/>
            <person name="Obille A."/>
            <person name="Becker A."/>
            <person name="Abrahante J.E."/>
            <person name="Garbe J."/>
            <person name="Badalamenti J.P."/>
            <person name="Herman A."/>
            <person name="Mangelson H."/>
            <person name="Liachko I."/>
            <person name="Sullivan S."/>
            <person name="Sone E.D."/>
            <person name="Koren S."/>
            <person name="Silverstein K.A.T."/>
            <person name="Beckman K.B."/>
            <person name="Gohl D.M."/>
        </authorList>
    </citation>
    <scope>NUCLEOTIDE SEQUENCE</scope>
    <source>
        <strain evidence="2">Duluth1</strain>
        <tissue evidence="2">Whole animal</tissue>
    </source>
</reference>
<dbReference type="AlphaFoldDB" id="A0A9D4CAW2"/>
<gene>
    <name evidence="2" type="ORF">DPMN_063636</name>
</gene>
<dbReference type="Proteomes" id="UP000828390">
    <property type="component" value="Unassembled WGS sequence"/>
</dbReference>
<protein>
    <submittedName>
        <fullName evidence="2">Uncharacterized protein</fullName>
    </submittedName>
</protein>
<dbReference type="EMBL" id="JAIWYP010000013">
    <property type="protein sequence ID" value="KAH3720732.1"/>
    <property type="molecule type" value="Genomic_DNA"/>
</dbReference>
<organism evidence="2 3">
    <name type="scientific">Dreissena polymorpha</name>
    <name type="common">Zebra mussel</name>
    <name type="synonym">Mytilus polymorpha</name>
    <dbReference type="NCBI Taxonomy" id="45954"/>
    <lineage>
        <taxon>Eukaryota</taxon>
        <taxon>Metazoa</taxon>
        <taxon>Spiralia</taxon>
        <taxon>Lophotrochozoa</taxon>
        <taxon>Mollusca</taxon>
        <taxon>Bivalvia</taxon>
        <taxon>Autobranchia</taxon>
        <taxon>Heteroconchia</taxon>
        <taxon>Euheterodonta</taxon>
        <taxon>Imparidentia</taxon>
        <taxon>Neoheterodontei</taxon>
        <taxon>Myida</taxon>
        <taxon>Dreissenoidea</taxon>
        <taxon>Dreissenidae</taxon>
        <taxon>Dreissena</taxon>
    </lineage>
</organism>
<accession>A0A9D4CAW2</accession>
<sequence length="62" mass="7037">MREDDETWEQSDDGESEEEPEELEWESSEAQVAERKFILSESCLDLLLSKCATCNHAVSISA</sequence>
<keyword evidence="3" id="KW-1185">Reference proteome</keyword>
<evidence type="ECO:0000313" key="3">
    <source>
        <dbReference type="Proteomes" id="UP000828390"/>
    </source>
</evidence>
<evidence type="ECO:0000313" key="2">
    <source>
        <dbReference type="EMBL" id="KAH3720732.1"/>
    </source>
</evidence>
<feature type="region of interest" description="Disordered" evidence="1">
    <location>
        <begin position="1"/>
        <end position="29"/>
    </location>
</feature>
<evidence type="ECO:0000256" key="1">
    <source>
        <dbReference type="SAM" id="MobiDB-lite"/>
    </source>
</evidence>
<name>A0A9D4CAW2_DREPO</name>
<comment type="caution">
    <text evidence="2">The sequence shown here is derived from an EMBL/GenBank/DDBJ whole genome shotgun (WGS) entry which is preliminary data.</text>
</comment>